<evidence type="ECO:0000313" key="1">
    <source>
        <dbReference type="EMBL" id="VDI04450.1"/>
    </source>
</evidence>
<reference evidence="1" key="1">
    <citation type="submission" date="2018-11" db="EMBL/GenBank/DDBJ databases">
        <authorList>
            <person name="Alioto T."/>
            <person name="Alioto T."/>
        </authorList>
    </citation>
    <scope>NUCLEOTIDE SEQUENCE</scope>
</reference>
<accession>A0A8B6CHS7</accession>
<dbReference type="AlphaFoldDB" id="A0A8B6CHS7"/>
<organism evidence="1 2">
    <name type="scientific">Mytilus galloprovincialis</name>
    <name type="common">Mediterranean mussel</name>
    <dbReference type="NCBI Taxonomy" id="29158"/>
    <lineage>
        <taxon>Eukaryota</taxon>
        <taxon>Metazoa</taxon>
        <taxon>Spiralia</taxon>
        <taxon>Lophotrochozoa</taxon>
        <taxon>Mollusca</taxon>
        <taxon>Bivalvia</taxon>
        <taxon>Autobranchia</taxon>
        <taxon>Pteriomorphia</taxon>
        <taxon>Mytilida</taxon>
        <taxon>Mytiloidea</taxon>
        <taxon>Mytilidae</taxon>
        <taxon>Mytilinae</taxon>
        <taxon>Mytilus</taxon>
    </lineage>
</organism>
<proteinExistence type="predicted"/>
<dbReference type="EMBL" id="UYJE01001703">
    <property type="protein sequence ID" value="VDI04450.1"/>
    <property type="molecule type" value="Genomic_DNA"/>
</dbReference>
<name>A0A8B6CHS7_MYTGA</name>
<dbReference type="OrthoDB" id="10550327at2759"/>
<evidence type="ECO:0000313" key="2">
    <source>
        <dbReference type="Proteomes" id="UP000596742"/>
    </source>
</evidence>
<sequence>MVLKNSIKHYFHNNAHDGTNRSAEGEELRQMTSFNHRSNFPAYDVPLVFQQIHRFRNYPATDYENCAEVDNSCQRLDFTLKNDGQQNSAEVHDKHVTARNNYVARRPTKEETATSKDDEEQEQLAYRISNVVADEVIYDLPKNPF</sequence>
<comment type="caution">
    <text evidence="1">The sequence shown here is derived from an EMBL/GenBank/DDBJ whole genome shotgun (WGS) entry which is preliminary data.</text>
</comment>
<dbReference type="Proteomes" id="UP000596742">
    <property type="component" value="Unassembled WGS sequence"/>
</dbReference>
<keyword evidence="2" id="KW-1185">Reference proteome</keyword>
<protein>
    <submittedName>
        <fullName evidence="1">Uncharacterized protein</fullName>
    </submittedName>
</protein>
<gene>
    <name evidence="1" type="ORF">MGAL_10B085838</name>
</gene>